<comment type="caution">
    <text evidence="8">The sequence shown here is derived from an EMBL/GenBank/DDBJ whole genome shotgun (WGS) entry which is preliminary data.</text>
</comment>
<feature type="transmembrane region" description="Helical" evidence="6">
    <location>
        <begin position="290"/>
        <end position="311"/>
    </location>
</feature>
<feature type="domain" description="Amino acid transporter transmembrane" evidence="7">
    <location>
        <begin position="608"/>
        <end position="670"/>
    </location>
</feature>
<evidence type="ECO:0000256" key="6">
    <source>
        <dbReference type="SAM" id="Phobius"/>
    </source>
</evidence>
<keyword evidence="4 6" id="KW-0472">Membrane</keyword>
<feature type="transmembrane region" description="Helical" evidence="6">
    <location>
        <begin position="254"/>
        <end position="274"/>
    </location>
</feature>
<evidence type="ECO:0000256" key="1">
    <source>
        <dbReference type="ARBA" id="ARBA00004141"/>
    </source>
</evidence>
<evidence type="ECO:0000313" key="8">
    <source>
        <dbReference type="EMBL" id="KAJ4461243.1"/>
    </source>
</evidence>
<comment type="subcellular location">
    <subcellularLocation>
        <location evidence="1">Membrane</location>
        <topology evidence="1">Multi-pass membrane protein</topology>
    </subcellularLocation>
</comment>
<dbReference type="EMBL" id="JAPMOS010000008">
    <property type="protein sequence ID" value="KAJ4461243.1"/>
    <property type="molecule type" value="Genomic_DNA"/>
</dbReference>
<feature type="transmembrane region" description="Helical" evidence="6">
    <location>
        <begin position="332"/>
        <end position="356"/>
    </location>
</feature>
<feature type="domain" description="Amino acid transporter transmembrane" evidence="7">
    <location>
        <begin position="108"/>
        <end position="406"/>
    </location>
</feature>
<keyword evidence="9" id="KW-1185">Reference proteome</keyword>
<evidence type="ECO:0000313" key="9">
    <source>
        <dbReference type="Proteomes" id="UP001141327"/>
    </source>
</evidence>
<organism evidence="8 9">
    <name type="scientific">Paratrimastix pyriformis</name>
    <dbReference type="NCBI Taxonomy" id="342808"/>
    <lineage>
        <taxon>Eukaryota</taxon>
        <taxon>Metamonada</taxon>
        <taxon>Preaxostyla</taxon>
        <taxon>Paratrimastigidae</taxon>
        <taxon>Paratrimastix</taxon>
    </lineage>
</organism>
<feature type="transmembrane region" description="Helical" evidence="6">
    <location>
        <begin position="610"/>
        <end position="630"/>
    </location>
</feature>
<feature type="region of interest" description="Disordered" evidence="5">
    <location>
        <begin position="571"/>
        <end position="591"/>
    </location>
</feature>
<dbReference type="PANTHER" id="PTHR22950">
    <property type="entry name" value="AMINO ACID TRANSPORTER"/>
    <property type="match status" value="1"/>
</dbReference>
<sequence length="718" mass="77247">MAPVLTTLASGRGHHISRDRSGFSWTSNAGYPVPFLDGNTISLTLFVALRRALAMKLHLHSLIPFRGEIVDGEFSRIITEDREIGDILPELSSQKIGCRAEMADVGASFAACVFNLVTSTIGAGVLGLPRAFSCAGMFWAFLLVTGAASLSYLSLHQLSYSANVLKMYTYGDLSNETLGFAGLIITEICNYLMSGGPLWAYIVLMCDFVSRLFEQFVCPDCILTNRAFITALITFGLVLPLCSMKRFNSLRFTSFLGLASMSVAASVIVIRYFVPYGGPGVMCTNHSPPIIFRFDSTILVSFGTLCFAYGCQQNVPSIFGESKGRRVNRFKGIAFTATAIPTTIYFVAGTFGYMSFTDHTEGDVLLCYSSQDPLAIVARICVLTTVLFCCPMNLVPCRVAILNITKYLKQRIHRRKAGYIPLPSNPDLEVTYREKYLQEPVDPAHLAPATPVPRTDPILIEATEAPGTPSTSLVRAASASVASTRVYHVPESAPPLERDHDSAFTPLPSPTLSRMIVEAGLATPASMAAAAVSTPKRSSLGAASEEQGLLGSDSFSTNSGLGDTTTVVAAVPVPHSPSGAEPPIQASPDEEDPEKIVCFKLAGRPVTRETVVRLSLTVLIASLSYVLAVLLPKVEFIFDLIGSTAGVMCAYILPALIYLRVRLCAKYRAQNDQHGGLNRSTTMGRLSLLCGTGLAFLSITAGIVFGCVSLVISIMNDF</sequence>
<name>A0ABQ8UQY4_9EUKA</name>
<reference evidence="8" key="1">
    <citation type="journal article" date="2022" name="bioRxiv">
        <title>Genomics of Preaxostyla Flagellates Illuminates Evolutionary Transitions and the Path Towards Mitochondrial Loss.</title>
        <authorList>
            <person name="Novak L.V.F."/>
            <person name="Treitli S.C."/>
            <person name="Pyrih J."/>
            <person name="Halakuc P."/>
            <person name="Pipaliya S.V."/>
            <person name="Vacek V."/>
            <person name="Brzon O."/>
            <person name="Soukal P."/>
            <person name="Eme L."/>
            <person name="Dacks J.B."/>
            <person name="Karnkowska A."/>
            <person name="Elias M."/>
            <person name="Hampl V."/>
        </authorList>
    </citation>
    <scope>NUCLEOTIDE SEQUENCE</scope>
    <source>
        <strain evidence="8">RCP-MX</strain>
    </source>
</reference>
<feature type="transmembrane region" description="Helical" evidence="6">
    <location>
        <begin position="105"/>
        <end position="126"/>
    </location>
</feature>
<proteinExistence type="predicted"/>
<evidence type="ECO:0000259" key="7">
    <source>
        <dbReference type="Pfam" id="PF01490"/>
    </source>
</evidence>
<feature type="transmembrane region" description="Helical" evidence="6">
    <location>
        <begin position="138"/>
        <end position="158"/>
    </location>
</feature>
<dbReference type="Proteomes" id="UP001141327">
    <property type="component" value="Unassembled WGS sequence"/>
</dbReference>
<feature type="transmembrane region" description="Helical" evidence="6">
    <location>
        <begin position="178"/>
        <end position="202"/>
    </location>
</feature>
<evidence type="ECO:0000256" key="3">
    <source>
        <dbReference type="ARBA" id="ARBA00022989"/>
    </source>
</evidence>
<protein>
    <submittedName>
        <fullName evidence="8">Transmembrane amino acid transporter</fullName>
    </submittedName>
</protein>
<keyword evidence="2 6" id="KW-0812">Transmembrane</keyword>
<dbReference type="Pfam" id="PF01490">
    <property type="entry name" value="Aa_trans"/>
    <property type="match status" value="2"/>
</dbReference>
<evidence type="ECO:0000256" key="4">
    <source>
        <dbReference type="ARBA" id="ARBA00023136"/>
    </source>
</evidence>
<feature type="transmembrane region" description="Helical" evidence="6">
    <location>
        <begin position="686"/>
        <end position="715"/>
    </location>
</feature>
<dbReference type="InterPro" id="IPR013057">
    <property type="entry name" value="AA_transpt_TM"/>
</dbReference>
<accession>A0ABQ8UQY4</accession>
<gene>
    <name evidence="8" type="ORF">PAPYR_2274</name>
</gene>
<feature type="transmembrane region" description="Helical" evidence="6">
    <location>
        <begin position="636"/>
        <end position="659"/>
    </location>
</feature>
<feature type="transmembrane region" description="Helical" evidence="6">
    <location>
        <begin position="222"/>
        <end position="242"/>
    </location>
</feature>
<feature type="transmembrane region" description="Helical" evidence="6">
    <location>
        <begin position="376"/>
        <end position="401"/>
    </location>
</feature>
<evidence type="ECO:0000256" key="2">
    <source>
        <dbReference type="ARBA" id="ARBA00022692"/>
    </source>
</evidence>
<keyword evidence="3 6" id="KW-1133">Transmembrane helix</keyword>
<evidence type="ECO:0000256" key="5">
    <source>
        <dbReference type="SAM" id="MobiDB-lite"/>
    </source>
</evidence>